<dbReference type="InterPro" id="IPR047777">
    <property type="entry name" value="LapA-like_RM"/>
</dbReference>
<proteinExistence type="predicted"/>
<evidence type="ECO:0000313" key="3">
    <source>
        <dbReference type="Proteomes" id="UP001595621"/>
    </source>
</evidence>
<dbReference type="InterPro" id="IPR018247">
    <property type="entry name" value="EF_Hand_1_Ca_BS"/>
</dbReference>
<dbReference type="PROSITE" id="PS00018">
    <property type="entry name" value="EF_HAND_1"/>
    <property type="match status" value="2"/>
</dbReference>
<evidence type="ECO:0000256" key="1">
    <source>
        <dbReference type="SAM" id="MobiDB-lite"/>
    </source>
</evidence>
<gene>
    <name evidence="2" type="ORF">ACFOE0_17145</name>
</gene>
<dbReference type="Gene3D" id="2.60.40.10">
    <property type="entry name" value="Immunoglobulins"/>
    <property type="match status" value="3"/>
</dbReference>
<keyword evidence="3" id="KW-1185">Reference proteome</keyword>
<reference evidence="3" key="1">
    <citation type="journal article" date="2019" name="Int. J. Syst. Evol. Microbiol.">
        <title>The Global Catalogue of Microorganisms (GCM) 10K type strain sequencing project: providing services to taxonomists for standard genome sequencing and annotation.</title>
        <authorList>
            <consortium name="The Broad Institute Genomics Platform"/>
            <consortium name="The Broad Institute Genome Sequencing Center for Infectious Disease"/>
            <person name="Wu L."/>
            <person name="Ma J."/>
        </authorList>
    </citation>
    <scope>NUCLEOTIDE SEQUENCE [LARGE SCALE GENOMIC DNA]</scope>
    <source>
        <strain evidence="3">KCTC 52277</strain>
    </source>
</reference>
<dbReference type="EMBL" id="JBHRTD010000018">
    <property type="protein sequence ID" value="MFC3139885.1"/>
    <property type="molecule type" value="Genomic_DNA"/>
</dbReference>
<dbReference type="NCBIfam" id="NF033682">
    <property type="entry name" value="retention_LapA"/>
    <property type="match status" value="1"/>
</dbReference>
<sequence length="482" mass="49288">MGTYTTPKAGQLTYVNGSISVDTGELELQLQSGERFEQGSILLIDDNAEFEILFDDGSTLSNETASFTPDTPIEEDDALLAEIDALQQQILDGDDPTEGLPETAAGTGGNQGHAGFSNIDRSGGETLGSAGYDSNATNVGFQGGNGEEEFLTSFIESLTLDLSAPDNSSDNTPVITGTTNAAPGSTVTIVVTDSEGNQQTISAIVQPDGSFSAEVTEPLPDGSYDVDGTVIDSNNNTANDSDVGDVDTTAPAVSVAITNDQNNDGYINEAELGDSVSFVVSLGQGTAIGDTLVVTDQNGQVIFEGPVTQEMLDNGLELSTPAPENGASLEITATVTDPAGNSATGSDSAILDYGNGDGAPLAPTVVITEDSNNDGYINESELDGEVNFTITLGDGTAVGDTLVVTDNQGNELFNGPVTQEMLDNGLQLSTTAPDTGTNLQITATVTDPAGNTASGSDNAILDTTAPEASIDLNPIVVGDDNV</sequence>
<feature type="non-terminal residue" evidence="2">
    <location>
        <position position="482"/>
    </location>
</feature>
<dbReference type="RefSeq" id="WP_380712430.1">
    <property type="nucleotide sequence ID" value="NZ_JBHRTD010000018.1"/>
</dbReference>
<evidence type="ECO:0000313" key="2">
    <source>
        <dbReference type="EMBL" id="MFC3139885.1"/>
    </source>
</evidence>
<accession>A0ABV7GIP7</accession>
<feature type="region of interest" description="Disordered" evidence="1">
    <location>
        <begin position="94"/>
        <end position="113"/>
    </location>
</feature>
<organism evidence="2 3">
    <name type="scientific">Shewanella submarina</name>
    <dbReference type="NCBI Taxonomy" id="2016376"/>
    <lineage>
        <taxon>Bacteria</taxon>
        <taxon>Pseudomonadati</taxon>
        <taxon>Pseudomonadota</taxon>
        <taxon>Gammaproteobacteria</taxon>
        <taxon>Alteromonadales</taxon>
        <taxon>Shewanellaceae</taxon>
        <taxon>Shewanella</taxon>
    </lineage>
</organism>
<comment type="caution">
    <text evidence="2">The sequence shown here is derived from an EMBL/GenBank/DDBJ whole genome shotgun (WGS) entry which is preliminary data.</text>
</comment>
<protein>
    <submittedName>
        <fullName evidence="2">Retention module-containing protein</fullName>
    </submittedName>
</protein>
<name>A0ABV7GIP7_9GAMM</name>
<dbReference type="Proteomes" id="UP001595621">
    <property type="component" value="Unassembled WGS sequence"/>
</dbReference>
<dbReference type="InterPro" id="IPR013783">
    <property type="entry name" value="Ig-like_fold"/>
</dbReference>